<dbReference type="EMBL" id="DXAN01000003">
    <property type="protein sequence ID" value="HJA07925.1"/>
    <property type="molecule type" value="Genomic_DNA"/>
</dbReference>
<reference evidence="2" key="1">
    <citation type="journal article" date="2021" name="PeerJ">
        <title>Extensive microbial diversity within the chicken gut microbiome revealed by metagenomics and culture.</title>
        <authorList>
            <person name="Gilroy R."/>
            <person name="Ravi A."/>
            <person name="Getino M."/>
            <person name="Pursley I."/>
            <person name="Horton D.L."/>
            <person name="Alikhan N.F."/>
            <person name="Baker D."/>
            <person name="Gharbi K."/>
            <person name="Hall N."/>
            <person name="Watson M."/>
            <person name="Adriaenssens E.M."/>
            <person name="Foster-Nyarko E."/>
            <person name="Jarju S."/>
            <person name="Secka A."/>
            <person name="Antonio M."/>
            <person name="Oren A."/>
            <person name="Chaudhuri R.R."/>
            <person name="La Ragione R."/>
            <person name="Hildebrand F."/>
            <person name="Pallen M.J."/>
        </authorList>
    </citation>
    <scope>NUCLEOTIDE SEQUENCE</scope>
    <source>
        <strain evidence="2">CHK186-16707</strain>
    </source>
</reference>
<dbReference type="Proteomes" id="UP000824225">
    <property type="component" value="Unassembled WGS sequence"/>
</dbReference>
<keyword evidence="1" id="KW-0812">Transmembrane</keyword>
<protein>
    <submittedName>
        <fullName evidence="2">Uncharacterized protein</fullName>
    </submittedName>
</protein>
<evidence type="ECO:0000313" key="3">
    <source>
        <dbReference type="Proteomes" id="UP000824225"/>
    </source>
</evidence>
<evidence type="ECO:0000256" key="1">
    <source>
        <dbReference type="SAM" id="Phobius"/>
    </source>
</evidence>
<evidence type="ECO:0000313" key="2">
    <source>
        <dbReference type="EMBL" id="HJA07925.1"/>
    </source>
</evidence>
<name>A0A9D2HDS1_9BACT</name>
<sequence length="147" mass="16514">MKKYLSTTALVTALCESRQQFSLLRNRLCARVAFFRSHRSSQEQHAVAQDFSLLLAAWGIADDADIPGVIRVLRLRVPLFIAPVVLCALAAIWQRTMLSVIALCLISLPCLLGILTTLWRISLLRNRRFLSFGRWLLQGVGVVSPRP</sequence>
<keyword evidence="1" id="KW-1133">Transmembrane helix</keyword>
<accession>A0A9D2HDS1</accession>
<dbReference type="AlphaFoldDB" id="A0A9D2HDS1"/>
<keyword evidence="1" id="KW-0472">Membrane</keyword>
<feature type="transmembrane region" description="Helical" evidence="1">
    <location>
        <begin position="100"/>
        <end position="121"/>
    </location>
</feature>
<comment type="caution">
    <text evidence="2">The sequence shown here is derived from an EMBL/GenBank/DDBJ whole genome shotgun (WGS) entry which is preliminary data.</text>
</comment>
<organism evidence="2 3">
    <name type="scientific">Candidatus Mailhella merdigallinarum</name>
    <dbReference type="NCBI Taxonomy" id="2838658"/>
    <lineage>
        <taxon>Bacteria</taxon>
        <taxon>Pseudomonadati</taxon>
        <taxon>Thermodesulfobacteriota</taxon>
        <taxon>Desulfovibrionia</taxon>
        <taxon>Desulfovibrionales</taxon>
        <taxon>Desulfovibrionaceae</taxon>
        <taxon>Mailhella</taxon>
    </lineage>
</organism>
<gene>
    <name evidence="2" type="ORF">H9962_01865</name>
</gene>
<reference evidence="2" key="2">
    <citation type="submission" date="2021-04" db="EMBL/GenBank/DDBJ databases">
        <authorList>
            <person name="Gilroy R."/>
        </authorList>
    </citation>
    <scope>NUCLEOTIDE SEQUENCE</scope>
    <source>
        <strain evidence="2">CHK186-16707</strain>
    </source>
</reference>
<proteinExistence type="predicted"/>
<feature type="transmembrane region" description="Helical" evidence="1">
    <location>
        <begin position="77"/>
        <end position="94"/>
    </location>
</feature>